<dbReference type="Gene3D" id="3.40.190.150">
    <property type="entry name" value="Bordetella uptake gene, domain 1"/>
    <property type="match status" value="1"/>
</dbReference>
<sequence>MRIPLRGLAAAALFPAALLPALLALPAHAQTAQSAQTPAPASAWPAKPVRVIVPFTAGGLTDVLMRGIGQELGQQWGQAVIVENRPGANTIIGAEAAAKAAPDGYTLLMANDPTLSANQQLYKKLPYDPVNDFVPVINLVATEGLLVVREDFPGKSAQDLIEQAKARPGQVTYGTFGLGSKAHLDAEALARATGVKFNHIPYKGVTEVMAALSGGQIDFTIAGPPSAIPLVKGGKIRALAVAATQRHPLFPDVPTFAESGIAGMTSSSWFGLVAPRGTPAPIVSKVAADISRIIRRPEFQQRYITGVGLTVLDMDPTAYATFLDGDRRRYADQIKAAGVSLD</sequence>
<dbReference type="PANTHER" id="PTHR42928">
    <property type="entry name" value="TRICARBOXYLATE-BINDING PROTEIN"/>
    <property type="match status" value="1"/>
</dbReference>
<dbReference type="InterPro" id="IPR005064">
    <property type="entry name" value="BUG"/>
</dbReference>
<dbReference type="PANTHER" id="PTHR42928:SF5">
    <property type="entry name" value="BLR1237 PROTEIN"/>
    <property type="match status" value="1"/>
</dbReference>
<dbReference type="SUPFAM" id="SSF53850">
    <property type="entry name" value="Periplasmic binding protein-like II"/>
    <property type="match status" value="1"/>
</dbReference>
<dbReference type="Gene3D" id="3.40.190.10">
    <property type="entry name" value="Periplasmic binding protein-like II"/>
    <property type="match status" value="1"/>
</dbReference>
<keyword evidence="3" id="KW-0675">Receptor</keyword>
<dbReference type="Proteomes" id="UP000542125">
    <property type="component" value="Unassembled WGS sequence"/>
</dbReference>
<dbReference type="InterPro" id="IPR042100">
    <property type="entry name" value="Bug_dom1"/>
</dbReference>
<name>A0A7Y9IYA9_9BURK</name>
<evidence type="ECO:0000313" key="4">
    <source>
        <dbReference type="Proteomes" id="UP000542125"/>
    </source>
</evidence>
<dbReference type="Pfam" id="PF03401">
    <property type="entry name" value="TctC"/>
    <property type="match status" value="1"/>
</dbReference>
<feature type="signal peptide" evidence="2">
    <location>
        <begin position="1"/>
        <end position="29"/>
    </location>
</feature>
<evidence type="ECO:0000256" key="1">
    <source>
        <dbReference type="ARBA" id="ARBA00006987"/>
    </source>
</evidence>
<dbReference type="RefSeq" id="WP_179588095.1">
    <property type="nucleotide sequence ID" value="NZ_JACBYR010000001.1"/>
</dbReference>
<accession>A0A7Y9IYA9</accession>
<proteinExistence type="inferred from homology"/>
<dbReference type="AlphaFoldDB" id="A0A7Y9IYA9"/>
<evidence type="ECO:0000256" key="2">
    <source>
        <dbReference type="SAM" id="SignalP"/>
    </source>
</evidence>
<comment type="similarity">
    <text evidence="1">Belongs to the UPF0065 (bug) family.</text>
</comment>
<dbReference type="EMBL" id="JACBYR010000001">
    <property type="protein sequence ID" value="NYE84409.1"/>
    <property type="molecule type" value="Genomic_DNA"/>
</dbReference>
<dbReference type="PIRSF" id="PIRSF017082">
    <property type="entry name" value="YflP"/>
    <property type="match status" value="1"/>
</dbReference>
<feature type="chain" id="PRO_5030729664" evidence="2">
    <location>
        <begin position="30"/>
        <end position="342"/>
    </location>
</feature>
<gene>
    <name evidence="3" type="ORF">FHW18_003680</name>
</gene>
<reference evidence="3 4" key="1">
    <citation type="submission" date="2020-07" db="EMBL/GenBank/DDBJ databases">
        <title>Genomic Encyclopedia of Type Strains, Phase IV (KMG-V): Genome sequencing to study the core and pangenomes of soil and plant-associated prokaryotes.</title>
        <authorList>
            <person name="Whitman W."/>
        </authorList>
    </citation>
    <scope>NUCLEOTIDE SEQUENCE [LARGE SCALE GENOMIC DNA]</scope>
    <source>
        <strain evidence="3 4">SAS40</strain>
    </source>
</reference>
<evidence type="ECO:0000313" key="3">
    <source>
        <dbReference type="EMBL" id="NYE84409.1"/>
    </source>
</evidence>
<dbReference type="CDD" id="cd07012">
    <property type="entry name" value="PBP2_Bug_TTT"/>
    <property type="match status" value="1"/>
</dbReference>
<comment type="caution">
    <text evidence="3">The sequence shown here is derived from an EMBL/GenBank/DDBJ whole genome shotgun (WGS) entry which is preliminary data.</text>
</comment>
<keyword evidence="4" id="KW-1185">Reference proteome</keyword>
<keyword evidence="2" id="KW-0732">Signal</keyword>
<organism evidence="3 4">
    <name type="scientific">Pigmentiphaga litoralis</name>
    <dbReference type="NCBI Taxonomy" id="516702"/>
    <lineage>
        <taxon>Bacteria</taxon>
        <taxon>Pseudomonadati</taxon>
        <taxon>Pseudomonadota</taxon>
        <taxon>Betaproteobacteria</taxon>
        <taxon>Burkholderiales</taxon>
        <taxon>Alcaligenaceae</taxon>
        <taxon>Pigmentiphaga</taxon>
    </lineage>
</organism>
<protein>
    <submittedName>
        <fullName evidence="3">Tripartite-type tricarboxylate transporter receptor subunit TctC</fullName>
    </submittedName>
</protein>